<keyword evidence="2" id="KW-0808">Transferase</keyword>
<dbReference type="GO" id="GO:0005829">
    <property type="term" value="C:cytosol"/>
    <property type="evidence" value="ECO:0007669"/>
    <property type="project" value="TreeGrafter"/>
</dbReference>
<proteinExistence type="predicted"/>
<comment type="caution">
    <text evidence="2">The sequence shown here is derived from an EMBL/GenBank/DDBJ whole genome shotgun (WGS) entry which is preliminary data.</text>
</comment>
<sequence>MKKLINNVDDIVKEQLEGMALAHPELKFNDEPRYVWHEPKQKQVALLSGGGSGHEPLHAGFIGDGMLTGACPGEVFTSPTPDQMYECAQKVDAGEGVLFFVKNYTGDVLNFETAVELLHGDDVKVGSIIIDDDVAVKDSLYTAGRRGVAATVLLEKIVGAAAAQGQSLEQCEALARRVNNQARSFGVALQACTVPAAGKPSFVLADNEVEFGVGIHGEPGIERREFTDVKTLVEQVFSELVDCPDYSRTLREWDREKGEWTELETTTERFDLDSEYIVLVNGLGGTPQCELLGVYREFALKCKATGYNIGRQLIGDYCTALNMEGFSITMLKADKELLELWDAAVNTPALRWKC</sequence>
<dbReference type="OrthoDB" id="9806345at2"/>
<dbReference type="AlphaFoldDB" id="A0A420E5M6"/>
<dbReference type="FunFam" id="3.40.50.10440:FF:000001">
    <property type="entry name" value="Dihydroxyacetone kinase, DhaK subunit"/>
    <property type="match status" value="1"/>
</dbReference>
<evidence type="ECO:0000313" key="3">
    <source>
        <dbReference type="Proteomes" id="UP000286482"/>
    </source>
</evidence>
<accession>A0A420E5M6</accession>
<dbReference type="NCBIfam" id="TIGR02363">
    <property type="entry name" value="dhaK1"/>
    <property type="match status" value="1"/>
</dbReference>
<feature type="domain" description="DhaK" evidence="1">
    <location>
        <begin position="7"/>
        <end position="352"/>
    </location>
</feature>
<dbReference type="Proteomes" id="UP000286482">
    <property type="component" value="Unassembled WGS sequence"/>
</dbReference>
<keyword evidence="2" id="KW-0418">Kinase</keyword>
<dbReference type="PANTHER" id="PTHR28629:SF4">
    <property type="entry name" value="TRIOKINASE_FMN CYCLASE"/>
    <property type="match status" value="1"/>
</dbReference>
<dbReference type="PANTHER" id="PTHR28629">
    <property type="entry name" value="TRIOKINASE/FMN CYCLASE"/>
    <property type="match status" value="1"/>
</dbReference>
<dbReference type="PROSITE" id="PS51481">
    <property type="entry name" value="DHAK"/>
    <property type="match status" value="1"/>
</dbReference>
<dbReference type="EC" id="2.7.1.121" evidence="2"/>
<dbReference type="SUPFAM" id="SSF82549">
    <property type="entry name" value="DAK1/DegV-like"/>
    <property type="match status" value="1"/>
</dbReference>
<name>A0A420E5M6_9ALTE</name>
<protein>
    <submittedName>
        <fullName evidence="2">Dihydroxyacetone kinase subunit DhaK</fullName>
        <ecNumber evidence="2">2.7.1.121</ecNumber>
    </submittedName>
</protein>
<dbReference type="InterPro" id="IPR012736">
    <property type="entry name" value="DhaK_1"/>
</dbReference>
<dbReference type="Pfam" id="PF02733">
    <property type="entry name" value="Dak1"/>
    <property type="match status" value="1"/>
</dbReference>
<dbReference type="GO" id="GO:0019563">
    <property type="term" value="P:glycerol catabolic process"/>
    <property type="evidence" value="ECO:0007669"/>
    <property type="project" value="TreeGrafter"/>
</dbReference>
<evidence type="ECO:0000313" key="2">
    <source>
        <dbReference type="EMBL" id="RKF13162.1"/>
    </source>
</evidence>
<dbReference type="RefSeq" id="WP_120356575.1">
    <property type="nucleotide sequence ID" value="NZ_RAQO01000012.1"/>
</dbReference>
<evidence type="ECO:0000259" key="1">
    <source>
        <dbReference type="PROSITE" id="PS51481"/>
    </source>
</evidence>
<reference evidence="2 3" key="1">
    <citation type="submission" date="2018-09" db="EMBL/GenBank/DDBJ databases">
        <authorList>
            <person name="Wang Z."/>
        </authorList>
    </citation>
    <scope>NUCLEOTIDE SEQUENCE [LARGE SCALE GENOMIC DNA]</scope>
    <source>
        <strain evidence="2 3">ALS 81</strain>
    </source>
</reference>
<gene>
    <name evidence="2" type="primary">dhaK</name>
    <name evidence="2" type="ORF">DBZ36_19050</name>
</gene>
<keyword evidence="3" id="KW-1185">Reference proteome</keyword>
<organism evidence="2 3">
    <name type="scientific">Alginatibacterium sediminis</name>
    <dbReference type="NCBI Taxonomy" id="2164068"/>
    <lineage>
        <taxon>Bacteria</taxon>
        <taxon>Pseudomonadati</taxon>
        <taxon>Pseudomonadota</taxon>
        <taxon>Gammaproteobacteria</taxon>
        <taxon>Alteromonadales</taxon>
        <taxon>Alteromonadaceae</taxon>
        <taxon>Alginatibacterium</taxon>
    </lineage>
</organism>
<dbReference type="Gene3D" id="3.30.1180.20">
    <property type="entry name" value="Dihydroxyacetone kinase, domain 2"/>
    <property type="match status" value="1"/>
</dbReference>
<dbReference type="Gene3D" id="3.40.50.10440">
    <property type="entry name" value="Dihydroxyacetone kinase, domain 1"/>
    <property type="match status" value="1"/>
</dbReference>
<dbReference type="GO" id="GO:0047324">
    <property type="term" value="F:phosphoenolpyruvate-glycerone phosphotransferase activity"/>
    <property type="evidence" value="ECO:0007669"/>
    <property type="project" value="UniProtKB-EC"/>
</dbReference>
<dbReference type="GO" id="GO:0004371">
    <property type="term" value="F:glycerone kinase activity"/>
    <property type="evidence" value="ECO:0007669"/>
    <property type="project" value="InterPro"/>
</dbReference>
<dbReference type="InterPro" id="IPR050861">
    <property type="entry name" value="Dihydroxyacetone_Kinase"/>
</dbReference>
<dbReference type="EMBL" id="RAQO01000012">
    <property type="protein sequence ID" value="RKF13162.1"/>
    <property type="molecule type" value="Genomic_DNA"/>
</dbReference>
<dbReference type="InterPro" id="IPR004006">
    <property type="entry name" value="DhaK_dom"/>
</dbReference>